<keyword evidence="2" id="KW-1185">Reference proteome</keyword>
<sequence>MDFAFDCSFADNTARNLKRLLLHHALKMLLSMDTALAKPLSKKQQIDMSFFANPFIKKCLEFDLGQYHVIHKG</sequence>
<proteinExistence type="predicted"/>
<organism evidence="1 2">
    <name type="scientific">Aquirhabdus parva</name>
    <dbReference type="NCBI Taxonomy" id="2283318"/>
    <lineage>
        <taxon>Bacteria</taxon>
        <taxon>Pseudomonadati</taxon>
        <taxon>Pseudomonadota</taxon>
        <taxon>Gammaproteobacteria</taxon>
        <taxon>Moraxellales</taxon>
        <taxon>Moraxellaceae</taxon>
        <taxon>Aquirhabdus</taxon>
    </lineage>
</organism>
<evidence type="ECO:0000313" key="2">
    <source>
        <dbReference type="Proteomes" id="UP000253940"/>
    </source>
</evidence>
<dbReference type="KEGG" id="mbah:HYN46_10830"/>
<reference evidence="1 2" key="1">
    <citation type="submission" date="2018-07" db="EMBL/GenBank/DDBJ databases">
        <title>Genome sequencing of Moraxellaceae gen. HYN0046.</title>
        <authorList>
            <person name="Kim M."/>
            <person name="Yi H."/>
        </authorList>
    </citation>
    <scope>NUCLEOTIDE SEQUENCE [LARGE SCALE GENOMIC DNA]</scope>
    <source>
        <strain evidence="1 2">HYN0046</strain>
    </source>
</reference>
<dbReference type="EMBL" id="CP031222">
    <property type="protein sequence ID" value="AXI03290.1"/>
    <property type="molecule type" value="Genomic_DNA"/>
</dbReference>
<evidence type="ECO:0000313" key="1">
    <source>
        <dbReference type="EMBL" id="AXI03290.1"/>
    </source>
</evidence>
<protein>
    <submittedName>
        <fullName evidence="1">Uncharacterized protein</fullName>
    </submittedName>
</protein>
<gene>
    <name evidence="1" type="ORF">HYN46_10830</name>
</gene>
<name>A0A345P7N1_9GAMM</name>
<dbReference type="Proteomes" id="UP000253940">
    <property type="component" value="Chromosome"/>
</dbReference>
<dbReference type="AlphaFoldDB" id="A0A345P7N1"/>
<accession>A0A345P7N1</accession>